<comment type="similarity">
    <text evidence="4 14">Belongs to the cytochrome P450 family.</text>
</comment>
<dbReference type="GO" id="GO:0020037">
    <property type="term" value="F:heme binding"/>
    <property type="evidence" value="ECO:0007669"/>
    <property type="project" value="InterPro"/>
</dbReference>
<comment type="cofactor">
    <cofactor evidence="1 13">
        <name>heme</name>
        <dbReference type="ChEBI" id="CHEBI:30413"/>
    </cofactor>
</comment>
<keyword evidence="5 13" id="KW-0349">Heme</keyword>
<dbReference type="PANTHER" id="PTHR24305">
    <property type="entry name" value="CYTOCHROME P450"/>
    <property type="match status" value="1"/>
</dbReference>
<evidence type="ECO:0000256" key="9">
    <source>
        <dbReference type="ARBA" id="ARBA00023002"/>
    </source>
</evidence>
<keyword evidence="9 14" id="KW-0560">Oxidoreductase</keyword>
<sequence>MALRLLNDFRTNFFSFQFHFLGHDISLLPTLLVIFVTSRVIKLLKGIHAVNYLPGFRVPFQPLAIPGAILPTTSWNFGPSAHWNWRSTVYKTFGSEIFSVIPFLVGAPSIYTSSIEVARQVVSGEQKGSSRSFQKSEFANRVLIKWGMNLVGALDGHVWRKHRRVVGPAYELVWTETLNTYRQMEAGEGWDAKDTIDVPSVGRLTTKLALLVIAKCGFGFSFDWSAPPTGPDGKMSVQKALSVLSKSHLVALMAPDWVRYLPLPGFAQIREAFDQFSGFMQREFEARVAEVRNEEQSADERIDAFTMLVRANEQQTGKLCLNNQEVIGNVFIMLFAGHETTAHTLETTLALLALHQDLQNEVYEQIVSVVGYDRDPKFEDYANLDKVLHAFYEALRLFPTAYLLIREAAEDTVLQVPNPVGQEGSTPYPVPKGTRVIIDMISLHYNERYFADPTAFKPSRWSGTSSESEALFSFSVGPRACIGRKFALTEAVAFLTMLLRDWRVEPAFKEDESREAWRERVMGTPDLVLTLSVKEAPVRLTRRRPGRG</sequence>
<comment type="pathway">
    <text evidence="3">Secondary metabolite biosynthesis; terpenoid biosynthesis.</text>
</comment>
<proteinExistence type="inferred from homology"/>
<dbReference type="InterPro" id="IPR036396">
    <property type="entry name" value="Cyt_P450_sf"/>
</dbReference>
<reference evidence="15 16" key="1">
    <citation type="journal article" date="2020" name="ISME J.">
        <title>Uncovering the hidden diversity of litter-decomposition mechanisms in mushroom-forming fungi.</title>
        <authorList>
            <person name="Floudas D."/>
            <person name="Bentzer J."/>
            <person name="Ahren D."/>
            <person name="Johansson T."/>
            <person name="Persson P."/>
            <person name="Tunlid A."/>
        </authorList>
    </citation>
    <scope>NUCLEOTIDE SEQUENCE [LARGE SCALE GENOMIC DNA]</scope>
    <source>
        <strain evidence="15 16">CBS 661.87</strain>
    </source>
</reference>
<keyword evidence="12" id="KW-0472">Membrane</keyword>
<evidence type="ECO:0000256" key="5">
    <source>
        <dbReference type="ARBA" id="ARBA00022617"/>
    </source>
</evidence>
<evidence type="ECO:0000256" key="7">
    <source>
        <dbReference type="ARBA" id="ARBA00022723"/>
    </source>
</evidence>
<dbReference type="Proteomes" id="UP000565441">
    <property type="component" value="Unassembled WGS sequence"/>
</dbReference>
<dbReference type="InterPro" id="IPR002401">
    <property type="entry name" value="Cyt_P450_E_grp-I"/>
</dbReference>
<keyword evidence="16" id="KW-1185">Reference proteome</keyword>
<evidence type="ECO:0000256" key="11">
    <source>
        <dbReference type="ARBA" id="ARBA00023033"/>
    </source>
</evidence>
<protein>
    <recommendedName>
        <fullName evidence="17">Cytochrome P450</fullName>
    </recommendedName>
</protein>
<evidence type="ECO:0000256" key="3">
    <source>
        <dbReference type="ARBA" id="ARBA00004721"/>
    </source>
</evidence>
<evidence type="ECO:0000256" key="12">
    <source>
        <dbReference type="ARBA" id="ARBA00023136"/>
    </source>
</evidence>
<dbReference type="GO" id="GO:0016020">
    <property type="term" value="C:membrane"/>
    <property type="evidence" value="ECO:0007669"/>
    <property type="project" value="UniProtKB-SubCell"/>
</dbReference>
<evidence type="ECO:0000256" key="6">
    <source>
        <dbReference type="ARBA" id="ARBA00022692"/>
    </source>
</evidence>
<evidence type="ECO:0000313" key="15">
    <source>
        <dbReference type="EMBL" id="KAF5379107.1"/>
    </source>
</evidence>
<keyword evidence="11 14" id="KW-0503">Monooxygenase</keyword>
<comment type="subcellular location">
    <subcellularLocation>
        <location evidence="2">Membrane</location>
    </subcellularLocation>
</comment>
<dbReference type="PRINTS" id="PR00463">
    <property type="entry name" value="EP450I"/>
</dbReference>
<evidence type="ECO:0000256" key="8">
    <source>
        <dbReference type="ARBA" id="ARBA00022989"/>
    </source>
</evidence>
<dbReference type="GO" id="GO:0004497">
    <property type="term" value="F:monooxygenase activity"/>
    <property type="evidence" value="ECO:0007669"/>
    <property type="project" value="UniProtKB-KW"/>
</dbReference>
<dbReference type="AlphaFoldDB" id="A0A8H5H9A7"/>
<name>A0A8H5H9A7_9AGAR</name>
<keyword evidence="8" id="KW-1133">Transmembrane helix</keyword>
<comment type="caution">
    <text evidence="15">The sequence shown here is derived from an EMBL/GenBank/DDBJ whole genome shotgun (WGS) entry which is preliminary data.</text>
</comment>
<evidence type="ECO:0000313" key="16">
    <source>
        <dbReference type="Proteomes" id="UP000565441"/>
    </source>
</evidence>
<dbReference type="Gene3D" id="1.10.630.10">
    <property type="entry name" value="Cytochrome P450"/>
    <property type="match status" value="1"/>
</dbReference>
<dbReference type="SUPFAM" id="SSF48264">
    <property type="entry name" value="Cytochrome P450"/>
    <property type="match status" value="1"/>
</dbReference>
<dbReference type="InterPro" id="IPR017972">
    <property type="entry name" value="Cyt_P450_CS"/>
</dbReference>
<gene>
    <name evidence="15" type="ORF">D9615_005952</name>
</gene>
<dbReference type="PROSITE" id="PS00086">
    <property type="entry name" value="CYTOCHROME_P450"/>
    <property type="match status" value="1"/>
</dbReference>
<organism evidence="15 16">
    <name type="scientific">Tricholomella constricta</name>
    <dbReference type="NCBI Taxonomy" id="117010"/>
    <lineage>
        <taxon>Eukaryota</taxon>
        <taxon>Fungi</taxon>
        <taxon>Dikarya</taxon>
        <taxon>Basidiomycota</taxon>
        <taxon>Agaricomycotina</taxon>
        <taxon>Agaricomycetes</taxon>
        <taxon>Agaricomycetidae</taxon>
        <taxon>Agaricales</taxon>
        <taxon>Tricholomatineae</taxon>
        <taxon>Lyophyllaceae</taxon>
        <taxon>Tricholomella</taxon>
    </lineage>
</organism>
<dbReference type="OrthoDB" id="1470350at2759"/>
<dbReference type="InterPro" id="IPR001128">
    <property type="entry name" value="Cyt_P450"/>
</dbReference>
<dbReference type="EMBL" id="JAACJP010000017">
    <property type="protein sequence ID" value="KAF5379107.1"/>
    <property type="molecule type" value="Genomic_DNA"/>
</dbReference>
<dbReference type="GO" id="GO:0016705">
    <property type="term" value="F:oxidoreductase activity, acting on paired donors, with incorporation or reduction of molecular oxygen"/>
    <property type="evidence" value="ECO:0007669"/>
    <property type="project" value="InterPro"/>
</dbReference>
<dbReference type="PRINTS" id="PR00385">
    <property type="entry name" value="P450"/>
</dbReference>
<evidence type="ECO:0000256" key="1">
    <source>
        <dbReference type="ARBA" id="ARBA00001971"/>
    </source>
</evidence>
<evidence type="ECO:0000256" key="13">
    <source>
        <dbReference type="PIRSR" id="PIRSR602401-1"/>
    </source>
</evidence>
<dbReference type="PANTHER" id="PTHR24305:SF166">
    <property type="entry name" value="CYTOCHROME P450 12A4, MITOCHONDRIAL-RELATED"/>
    <property type="match status" value="1"/>
</dbReference>
<dbReference type="GO" id="GO:0005506">
    <property type="term" value="F:iron ion binding"/>
    <property type="evidence" value="ECO:0007669"/>
    <property type="project" value="InterPro"/>
</dbReference>
<evidence type="ECO:0000256" key="14">
    <source>
        <dbReference type="RuleBase" id="RU000461"/>
    </source>
</evidence>
<dbReference type="Pfam" id="PF00067">
    <property type="entry name" value="p450"/>
    <property type="match status" value="1"/>
</dbReference>
<accession>A0A8H5H9A7</accession>
<feature type="binding site" description="axial binding residue" evidence="13">
    <location>
        <position position="481"/>
    </location>
    <ligand>
        <name>heme</name>
        <dbReference type="ChEBI" id="CHEBI:30413"/>
    </ligand>
    <ligandPart>
        <name>Fe</name>
        <dbReference type="ChEBI" id="CHEBI:18248"/>
    </ligandPart>
</feature>
<evidence type="ECO:0000256" key="2">
    <source>
        <dbReference type="ARBA" id="ARBA00004370"/>
    </source>
</evidence>
<evidence type="ECO:0008006" key="17">
    <source>
        <dbReference type="Google" id="ProtNLM"/>
    </source>
</evidence>
<keyword evidence="7 13" id="KW-0479">Metal-binding</keyword>
<keyword evidence="6" id="KW-0812">Transmembrane</keyword>
<dbReference type="InterPro" id="IPR050121">
    <property type="entry name" value="Cytochrome_P450_monoxygenase"/>
</dbReference>
<keyword evidence="10 13" id="KW-0408">Iron</keyword>
<evidence type="ECO:0000256" key="4">
    <source>
        <dbReference type="ARBA" id="ARBA00010617"/>
    </source>
</evidence>
<evidence type="ECO:0000256" key="10">
    <source>
        <dbReference type="ARBA" id="ARBA00023004"/>
    </source>
</evidence>